<reference evidence="1" key="1">
    <citation type="journal article" date="2014" name="Front. Microbiol.">
        <title>High frequency of phylogenetically diverse reductive dehalogenase-homologous genes in deep subseafloor sedimentary metagenomes.</title>
        <authorList>
            <person name="Kawai M."/>
            <person name="Futagami T."/>
            <person name="Toyoda A."/>
            <person name="Takaki Y."/>
            <person name="Nishi S."/>
            <person name="Hori S."/>
            <person name="Arai W."/>
            <person name="Tsubouchi T."/>
            <person name="Morono Y."/>
            <person name="Uchiyama I."/>
            <person name="Ito T."/>
            <person name="Fujiyama A."/>
            <person name="Inagaki F."/>
            <person name="Takami H."/>
        </authorList>
    </citation>
    <scope>NUCLEOTIDE SEQUENCE</scope>
    <source>
        <strain evidence="1">Expedition CK06-06</strain>
    </source>
</reference>
<sequence>DIEGARKGFTFGTGINIKNLELDIGIDEKIFDFPTENRKISLSYTF</sequence>
<dbReference type="EMBL" id="BARV01034905">
    <property type="protein sequence ID" value="GAI51728.1"/>
    <property type="molecule type" value="Genomic_DNA"/>
</dbReference>
<dbReference type="AlphaFoldDB" id="X1P7A2"/>
<gene>
    <name evidence="1" type="ORF">S06H3_54545</name>
</gene>
<organism evidence="1">
    <name type="scientific">marine sediment metagenome</name>
    <dbReference type="NCBI Taxonomy" id="412755"/>
    <lineage>
        <taxon>unclassified sequences</taxon>
        <taxon>metagenomes</taxon>
        <taxon>ecological metagenomes</taxon>
    </lineage>
</organism>
<feature type="non-terminal residue" evidence="1">
    <location>
        <position position="1"/>
    </location>
</feature>
<accession>X1P7A2</accession>
<protein>
    <submittedName>
        <fullName evidence="1">Uncharacterized protein</fullName>
    </submittedName>
</protein>
<proteinExistence type="predicted"/>
<name>X1P7A2_9ZZZZ</name>
<comment type="caution">
    <text evidence="1">The sequence shown here is derived from an EMBL/GenBank/DDBJ whole genome shotgun (WGS) entry which is preliminary data.</text>
</comment>
<evidence type="ECO:0000313" key="1">
    <source>
        <dbReference type="EMBL" id="GAI51728.1"/>
    </source>
</evidence>